<sequence length="302" mass="33246">MLSPVRFPRAGTSLSSLPSIRPSRRPTSRLVRPRTIASLHADTVASPKICYTSISRATVTKPSSNRAPSSVRRYHSPLHPRLPLHEYTNSQTAILTASLAHIPTYGFTPAALTRGARDAGFLDVSVQLLPRGEFDLVLFWLASRRGLLRGRVEDGTVFGAGEKSALGVDEKVQMLVMERLRMNTDVKEFWQDALAQMSLLGNIPLALSELHALSNDILNLAGDTAVDSTWYARRMAVGAIYASAEMVMTRDPTPNMAETEAFVRRRFEDKQVVKDKVEGVGSWVGFWGNTVVGVGRSWGLKI</sequence>
<evidence type="ECO:0000256" key="3">
    <source>
        <dbReference type="ARBA" id="ARBA00010766"/>
    </source>
</evidence>
<comment type="function">
    <text evidence="8">Membrane-associated protein that warps the membrane surface to access and bind aromatic isoprenes with high specificity, including ubiquinone (CoQ) isoprene intermediates and presents them directly to Coq7, therefore facilitating the Coq7-mediated hydroxylase step. Participates in the biosynthesis of coenzyme Q, also named ubiquinone, an essential lipid-soluble electron transporter for aerobic cellular respiration.</text>
</comment>
<evidence type="ECO:0000259" key="10">
    <source>
        <dbReference type="Pfam" id="PF08511"/>
    </source>
</evidence>
<evidence type="ECO:0000256" key="1">
    <source>
        <dbReference type="ARBA" id="ARBA00004173"/>
    </source>
</evidence>
<dbReference type="NCBIfam" id="TIGR02396">
    <property type="entry name" value="diverge_rpsU"/>
    <property type="match status" value="1"/>
</dbReference>
<dbReference type="Pfam" id="PF08511">
    <property type="entry name" value="COQ9"/>
    <property type="match status" value="1"/>
</dbReference>
<comment type="similarity">
    <text evidence="3 8">Belongs to the COQ9 family.</text>
</comment>
<evidence type="ECO:0000256" key="8">
    <source>
        <dbReference type="RuleBase" id="RU366063"/>
    </source>
</evidence>
<evidence type="ECO:0000256" key="5">
    <source>
        <dbReference type="ARBA" id="ARBA00022946"/>
    </source>
</evidence>
<evidence type="ECO:0000313" key="11">
    <source>
        <dbReference type="EMBL" id="EPS33296.1"/>
    </source>
</evidence>
<feature type="region of interest" description="Disordered" evidence="9">
    <location>
        <begin position="1"/>
        <end position="30"/>
    </location>
</feature>
<dbReference type="InterPro" id="IPR013718">
    <property type="entry name" value="COQ9_C"/>
</dbReference>
<evidence type="ECO:0000313" key="12">
    <source>
        <dbReference type="Proteomes" id="UP000019376"/>
    </source>
</evidence>
<evidence type="ECO:0000256" key="7">
    <source>
        <dbReference type="ARBA" id="ARBA00023128"/>
    </source>
</evidence>
<reference evidence="11 12" key="1">
    <citation type="journal article" date="2013" name="PLoS ONE">
        <title>Genomic and secretomic analyses reveal unique features of the lignocellulolytic enzyme system of Penicillium decumbens.</title>
        <authorList>
            <person name="Liu G."/>
            <person name="Zhang L."/>
            <person name="Wei X."/>
            <person name="Zou G."/>
            <person name="Qin Y."/>
            <person name="Ma L."/>
            <person name="Li J."/>
            <person name="Zheng H."/>
            <person name="Wang S."/>
            <person name="Wang C."/>
            <person name="Xun L."/>
            <person name="Zhao G.-P."/>
            <person name="Zhou Z."/>
            <person name="Qu Y."/>
        </authorList>
    </citation>
    <scope>NUCLEOTIDE SEQUENCE [LARGE SCALE GENOMIC DNA]</scope>
    <source>
        <strain evidence="12">114-2 / CGMCC 5302</strain>
    </source>
</reference>
<keyword evidence="4 8" id="KW-0831">Ubiquinone biosynthesis</keyword>
<dbReference type="AlphaFoldDB" id="S7ZX23"/>
<dbReference type="Proteomes" id="UP000019376">
    <property type="component" value="Unassembled WGS sequence"/>
</dbReference>
<feature type="compositionally biased region" description="Low complexity" evidence="9">
    <location>
        <begin position="12"/>
        <end position="21"/>
    </location>
</feature>
<dbReference type="eggNOG" id="KOG2969">
    <property type="taxonomic scope" value="Eukaryota"/>
</dbReference>
<dbReference type="GO" id="GO:0005743">
    <property type="term" value="C:mitochondrial inner membrane"/>
    <property type="evidence" value="ECO:0007669"/>
    <property type="project" value="TreeGrafter"/>
</dbReference>
<evidence type="ECO:0000256" key="2">
    <source>
        <dbReference type="ARBA" id="ARBA00004749"/>
    </source>
</evidence>
<dbReference type="PANTHER" id="PTHR21427">
    <property type="entry name" value="UBIQUINONE BIOSYNTHESIS PROTEIN COQ9, MITOCHONDRIAL"/>
    <property type="match status" value="1"/>
</dbReference>
<dbReference type="PhylomeDB" id="S7ZX23"/>
<dbReference type="Gene3D" id="1.10.357.10">
    <property type="entry name" value="Tetracycline Repressor, domain 2"/>
    <property type="match status" value="1"/>
</dbReference>
<gene>
    <name evidence="11" type="ORF">PDE_08258</name>
</gene>
<keyword evidence="5" id="KW-0809">Transit peptide</keyword>
<accession>S7ZX23</accession>
<dbReference type="UniPathway" id="UPA00232"/>
<protein>
    <recommendedName>
        <fullName evidence="8">Ubiquinone biosynthesis protein</fullName>
    </recommendedName>
</protein>
<organism evidence="11 12">
    <name type="scientific">Penicillium oxalicum (strain 114-2 / CGMCC 5302)</name>
    <name type="common">Penicillium decumbens</name>
    <dbReference type="NCBI Taxonomy" id="933388"/>
    <lineage>
        <taxon>Eukaryota</taxon>
        <taxon>Fungi</taxon>
        <taxon>Dikarya</taxon>
        <taxon>Ascomycota</taxon>
        <taxon>Pezizomycotina</taxon>
        <taxon>Eurotiomycetes</taxon>
        <taxon>Eurotiomycetidae</taxon>
        <taxon>Eurotiales</taxon>
        <taxon>Aspergillaceae</taxon>
        <taxon>Penicillium</taxon>
    </lineage>
</organism>
<keyword evidence="6 8" id="KW-0446">Lipid-binding</keyword>
<dbReference type="EMBL" id="KB644415">
    <property type="protein sequence ID" value="EPS33296.1"/>
    <property type="molecule type" value="Genomic_DNA"/>
</dbReference>
<keyword evidence="7 8" id="KW-0496">Mitochondrion</keyword>
<evidence type="ECO:0000256" key="9">
    <source>
        <dbReference type="SAM" id="MobiDB-lite"/>
    </source>
</evidence>
<dbReference type="GO" id="GO:0008289">
    <property type="term" value="F:lipid binding"/>
    <property type="evidence" value="ECO:0007669"/>
    <property type="project" value="UniProtKB-UniRule"/>
</dbReference>
<comment type="subcellular location">
    <subcellularLocation>
        <location evidence="1 8">Mitochondrion</location>
    </subcellularLocation>
</comment>
<dbReference type="InterPro" id="IPR012762">
    <property type="entry name" value="Ubiq_biosynth_COQ9"/>
</dbReference>
<dbReference type="OrthoDB" id="619536at2759"/>
<dbReference type="GO" id="GO:0006744">
    <property type="term" value="P:ubiquinone biosynthetic process"/>
    <property type="evidence" value="ECO:0007669"/>
    <property type="project" value="UniProtKB-UniRule"/>
</dbReference>
<keyword evidence="12" id="KW-1185">Reference proteome</keyword>
<feature type="domain" description="COQ9 C-terminal" evidence="10">
    <location>
        <begin position="204"/>
        <end position="271"/>
    </location>
</feature>
<dbReference type="STRING" id="933388.S7ZX23"/>
<dbReference type="PANTHER" id="PTHR21427:SF19">
    <property type="entry name" value="UBIQUINONE BIOSYNTHESIS PROTEIN COQ9, MITOCHONDRIAL"/>
    <property type="match status" value="1"/>
</dbReference>
<evidence type="ECO:0000256" key="6">
    <source>
        <dbReference type="ARBA" id="ARBA00023121"/>
    </source>
</evidence>
<dbReference type="FunFam" id="1.10.357.10:FF:000004">
    <property type="entry name" value="Ubiquinone biosynthesis protein COQ9, mitochondrial"/>
    <property type="match status" value="1"/>
</dbReference>
<evidence type="ECO:0000256" key="4">
    <source>
        <dbReference type="ARBA" id="ARBA00022688"/>
    </source>
</evidence>
<comment type="pathway">
    <text evidence="2 8">Cofactor biosynthesis; ubiquinone biosynthesis.</text>
</comment>
<name>S7ZX23_PENO1</name>
<dbReference type="HOGENOM" id="CLU_057411_1_1_1"/>
<proteinExistence type="inferred from homology"/>